<comment type="caution">
    <text evidence="9">The sequence shown here is derived from an EMBL/GenBank/DDBJ whole genome shotgun (WGS) entry which is preliminary data.</text>
</comment>
<accession>A0A315Z6Z3</accession>
<dbReference type="SUPFAM" id="SSF47384">
    <property type="entry name" value="Homodimeric domain of signal transducing histidine kinase"/>
    <property type="match status" value="1"/>
</dbReference>
<dbReference type="GO" id="GO:0005886">
    <property type="term" value="C:plasma membrane"/>
    <property type="evidence" value="ECO:0007669"/>
    <property type="project" value="TreeGrafter"/>
</dbReference>
<dbReference type="CDD" id="cd00075">
    <property type="entry name" value="HATPase"/>
    <property type="match status" value="1"/>
</dbReference>
<dbReference type="InterPro" id="IPR036097">
    <property type="entry name" value="HisK_dim/P_sf"/>
</dbReference>
<dbReference type="GO" id="GO:0016036">
    <property type="term" value="P:cellular response to phosphate starvation"/>
    <property type="evidence" value="ECO:0007669"/>
    <property type="project" value="TreeGrafter"/>
</dbReference>
<evidence type="ECO:0000256" key="4">
    <source>
        <dbReference type="ARBA" id="ARBA00022679"/>
    </source>
</evidence>
<dbReference type="Pfam" id="PF02518">
    <property type="entry name" value="HATPase_c"/>
    <property type="match status" value="1"/>
</dbReference>
<evidence type="ECO:0000313" key="10">
    <source>
        <dbReference type="Proteomes" id="UP000245535"/>
    </source>
</evidence>
<feature type="transmembrane region" description="Helical" evidence="7">
    <location>
        <begin position="98"/>
        <end position="115"/>
    </location>
</feature>
<dbReference type="EMBL" id="QGDO01000005">
    <property type="protein sequence ID" value="PWJ39992.1"/>
    <property type="molecule type" value="Genomic_DNA"/>
</dbReference>
<comment type="catalytic activity">
    <reaction evidence="1">
        <text>ATP + protein L-histidine = ADP + protein N-phospho-L-histidine.</text>
        <dbReference type="EC" id="2.7.13.3"/>
    </reaction>
</comment>
<feature type="domain" description="Histidine kinase" evidence="8">
    <location>
        <begin position="245"/>
        <end position="463"/>
    </location>
</feature>
<feature type="transmembrane region" description="Helical" evidence="7">
    <location>
        <begin position="183"/>
        <end position="200"/>
    </location>
</feature>
<reference evidence="9 10" key="1">
    <citation type="submission" date="2018-03" db="EMBL/GenBank/DDBJ databases">
        <title>Genomic Encyclopedia of Archaeal and Bacterial Type Strains, Phase II (KMG-II): from individual species to whole genera.</title>
        <authorList>
            <person name="Goeker M."/>
        </authorList>
    </citation>
    <scope>NUCLEOTIDE SEQUENCE [LARGE SCALE GENOMIC DNA]</scope>
    <source>
        <strain evidence="9 10">DSM 28229</strain>
    </source>
</reference>
<feature type="transmembrane region" description="Helical" evidence="7">
    <location>
        <begin position="121"/>
        <end position="138"/>
    </location>
</feature>
<evidence type="ECO:0000256" key="3">
    <source>
        <dbReference type="ARBA" id="ARBA00022553"/>
    </source>
</evidence>
<sequence length="494" mass="57607">MSIDVLTRNTLKNFNSLIDTYFKDFIYFFSGHPKDFPLEHRTLNIASLIAFVFICAFNIAINLLLHSPMLMLFLSINALTYVYFYYRSKIKGEYQGIVIPWFILTFFLFNVIYFFSDGWKGTGTILIFYVITILLFHFTDSKKHILFGLLIIVNLAILMIMDYVYPDHTYHFPTDKIRFVDDFIVVICSFFAIILIINTFKRNFELERRQVAYQNISLKVAKKQAETALQRQRELTEMESFFISMASHQFKTPLAIIKSNIQILQKISSQNEEMKKNEMSNRAYQGIEYAVGQMNHLLQDVLYMKKTEQMQLHFVPTRLSMLCHELSAQLQISDKERRRVEVIMEGTEVPIYLDTEYFKNALSNLFSNALKYSEGQRAPIIFISYYAKNVFIRIKDFGIGISQGDMKNLFHPFYRGQNVKQLNGSGLGLSISKIIIEKHHGKIRAFSQLERGTTICINLPYEFANLAENEEIMTDEMIDELIANEESISNQKPS</sequence>
<dbReference type="InterPro" id="IPR005467">
    <property type="entry name" value="His_kinase_dom"/>
</dbReference>
<dbReference type="AlphaFoldDB" id="A0A315Z6Z3"/>
<keyword evidence="7" id="KW-0472">Membrane</keyword>
<evidence type="ECO:0000256" key="2">
    <source>
        <dbReference type="ARBA" id="ARBA00012438"/>
    </source>
</evidence>
<dbReference type="GO" id="GO:0004721">
    <property type="term" value="F:phosphoprotein phosphatase activity"/>
    <property type="evidence" value="ECO:0007669"/>
    <property type="project" value="TreeGrafter"/>
</dbReference>
<dbReference type="CDD" id="cd00082">
    <property type="entry name" value="HisKA"/>
    <property type="match status" value="1"/>
</dbReference>
<dbReference type="InterPro" id="IPR050351">
    <property type="entry name" value="BphY/WalK/GraS-like"/>
</dbReference>
<dbReference type="PRINTS" id="PR00344">
    <property type="entry name" value="BCTRLSENSOR"/>
</dbReference>
<dbReference type="SUPFAM" id="SSF55874">
    <property type="entry name" value="ATPase domain of HSP90 chaperone/DNA topoisomerase II/histidine kinase"/>
    <property type="match status" value="1"/>
</dbReference>
<keyword evidence="4" id="KW-0808">Transferase</keyword>
<dbReference type="InterPro" id="IPR003594">
    <property type="entry name" value="HATPase_dom"/>
</dbReference>
<dbReference type="InterPro" id="IPR003661">
    <property type="entry name" value="HisK_dim/P_dom"/>
</dbReference>
<dbReference type="Gene3D" id="1.10.287.130">
    <property type="match status" value="1"/>
</dbReference>
<dbReference type="EC" id="2.7.13.3" evidence="2"/>
<name>A0A315Z6Z3_SEDFL</name>
<dbReference type="InterPro" id="IPR004358">
    <property type="entry name" value="Sig_transdc_His_kin-like_C"/>
</dbReference>
<feature type="transmembrane region" description="Helical" evidence="7">
    <location>
        <begin position="43"/>
        <end position="63"/>
    </location>
</feature>
<feature type="transmembrane region" description="Helical" evidence="7">
    <location>
        <begin position="145"/>
        <end position="163"/>
    </location>
</feature>
<evidence type="ECO:0000256" key="7">
    <source>
        <dbReference type="SAM" id="Phobius"/>
    </source>
</evidence>
<proteinExistence type="predicted"/>
<dbReference type="GO" id="GO:0000155">
    <property type="term" value="F:phosphorelay sensor kinase activity"/>
    <property type="evidence" value="ECO:0007669"/>
    <property type="project" value="InterPro"/>
</dbReference>
<dbReference type="SMART" id="SM00387">
    <property type="entry name" value="HATPase_c"/>
    <property type="match status" value="1"/>
</dbReference>
<keyword evidence="6" id="KW-0902">Two-component regulatory system</keyword>
<dbReference type="InterPro" id="IPR036890">
    <property type="entry name" value="HATPase_C_sf"/>
</dbReference>
<feature type="transmembrane region" description="Helical" evidence="7">
    <location>
        <begin position="69"/>
        <end position="86"/>
    </location>
</feature>
<keyword evidence="7" id="KW-1133">Transmembrane helix</keyword>
<dbReference type="Proteomes" id="UP000245535">
    <property type="component" value="Unassembled WGS sequence"/>
</dbReference>
<protein>
    <recommendedName>
        <fullName evidence="2">histidine kinase</fullName>
        <ecNumber evidence="2">2.7.13.3</ecNumber>
    </recommendedName>
</protein>
<gene>
    <name evidence="9" type="ORF">BC781_10555</name>
</gene>
<dbReference type="PANTHER" id="PTHR45453:SF1">
    <property type="entry name" value="PHOSPHATE REGULON SENSOR PROTEIN PHOR"/>
    <property type="match status" value="1"/>
</dbReference>
<dbReference type="PANTHER" id="PTHR45453">
    <property type="entry name" value="PHOSPHATE REGULON SENSOR PROTEIN PHOR"/>
    <property type="match status" value="1"/>
</dbReference>
<evidence type="ECO:0000256" key="5">
    <source>
        <dbReference type="ARBA" id="ARBA00022777"/>
    </source>
</evidence>
<dbReference type="Pfam" id="PF00512">
    <property type="entry name" value="HisKA"/>
    <property type="match status" value="1"/>
</dbReference>
<evidence type="ECO:0000256" key="6">
    <source>
        <dbReference type="ARBA" id="ARBA00023012"/>
    </source>
</evidence>
<evidence type="ECO:0000256" key="1">
    <source>
        <dbReference type="ARBA" id="ARBA00000085"/>
    </source>
</evidence>
<evidence type="ECO:0000259" key="8">
    <source>
        <dbReference type="PROSITE" id="PS50109"/>
    </source>
</evidence>
<keyword evidence="5 9" id="KW-0418">Kinase</keyword>
<organism evidence="9 10">
    <name type="scientific">Sediminitomix flava</name>
    <dbReference type="NCBI Taxonomy" id="379075"/>
    <lineage>
        <taxon>Bacteria</taxon>
        <taxon>Pseudomonadati</taxon>
        <taxon>Bacteroidota</taxon>
        <taxon>Cytophagia</taxon>
        <taxon>Cytophagales</taxon>
        <taxon>Flammeovirgaceae</taxon>
        <taxon>Sediminitomix</taxon>
    </lineage>
</organism>
<keyword evidence="7" id="KW-0812">Transmembrane</keyword>
<keyword evidence="3" id="KW-0597">Phosphoprotein</keyword>
<dbReference type="PROSITE" id="PS50109">
    <property type="entry name" value="HIS_KIN"/>
    <property type="match status" value="1"/>
</dbReference>
<evidence type="ECO:0000313" key="9">
    <source>
        <dbReference type="EMBL" id="PWJ39992.1"/>
    </source>
</evidence>
<keyword evidence="10" id="KW-1185">Reference proteome</keyword>
<dbReference type="SMART" id="SM00388">
    <property type="entry name" value="HisKA"/>
    <property type="match status" value="1"/>
</dbReference>
<dbReference type="Gene3D" id="3.30.565.10">
    <property type="entry name" value="Histidine kinase-like ATPase, C-terminal domain"/>
    <property type="match status" value="1"/>
</dbReference>